<name>A0A5B7E668_PORTR</name>
<keyword evidence="2" id="KW-1185">Reference proteome</keyword>
<accession>A0A5B7E668</accession>
<dbReference type="EMBL" id="VSRR010002084">
    <property type="protein sequence ID" value="MPC29510.1"/>
    <property type="molecule type" value="Genomic_DNA"/>
</dbReference>
<dbReference type="AlphaFoldDB" id="A0A5B7E668"/>
<evidence type="ECO:0000313" key="2">
    <source>
        <dbReference type="Proteomes" id="UP000324222"/>
    </source>
</evidence>
<evidence type="ECO:0000313" key="1">
    <source>
        <dbReference type="EMBL" id="MPC29510.1"/>
    </source>
</evidence>
<organism evidence="1 2">
    <name type="scientific">Portunus trituberculatus</name>
    <name type="common">Swimming crab</name>
    <name type="synonym">Neptunus trituberculatus</name>
    <dbReference type="NCBI Taxonomy" id="210409"/>
    <lineage>
        <taxon>Eukaryota</taxon>
        <taxon>Metazoa</taxon>
        <taxon>Ecdysozoa</taxon>
        <taxon>Arthropoda</taxon>
        <taxon>Crustacea</taxon>
        <taxon>Multicrustacea</taxon>
        <taxon>Malacostraca</taxon>
        <taxon>Eumalacostraca</taxon>
        <taxon>Eucarida</taxon>
        <taxon>Decapoda</taxon>
        <taxon>Pleocyemata</taxon>
        <taxon>Brachyura</taxon>
        <taxon>Eubrachyura</taxon>
        <taxon>Portunoidea</taxon>
        <taxon>Portunidae</taxon>
        <taxon>Portuninae</taxon>
        <taxon>Portunus</taxon>
    </lineage>
</organism>
<sequence>MAIPLTKVSRSYEEDGIQNTLEIYSLYLKQSVSLIPIDLRSWVEEVTHNTPDSFKVLRQRFSNT</sequence>
<reference evidence="1 2" key="1">
    <citation type="submission" date="2019-05" db="EMBL/GenBank/DDBJ databases">
        <title>Another draft genome of Portunus trituberculatus and its Hox gene families provides insights of decapod evolution.</title>
        <authorList>
            <person name="Jeong J.-H."/>
            <person name="Song I."/>
            <person name="Kim S."/>
            <person name="Choi T."/>
            <person name="Kim D."/>
            <person name="Ryu S."/>
            <person name="Kim W."/>
        </authorList>
    </citation>
    <scope>NUCLEOTIDE SEQUENCE [LARGE SCALE GENOMIC DNA]</scope>
    <source>
        <tissue evidence="1">Muscle</tissue>
    </source>
</reference>
<comment type="caution">
    <text evidence="1">The sequence shown here is derived from an EMBL/GenBank/DDBJ whole genome shotgun (WGS) entry which is preliminary data.</text>
</comment>
<dbReference type="Proteomes" id="UP000324222">
    <property type="component" value="Unassembled WGS sequence"/>
</dbReference>
<proteinExistence type="predicted"/>
<protein>
    <submittedName>
        <fullName evidence="1">Uncharacterized protein</fullName>
    </submittedName>
</protein>
<gene>
    <name evidence="1" type="ORF">E2C01_022748</name>
</gene>